<reference evidence="1 2" key="1">
    <citation type="submission" date="2019-08" db="EMBL/GenBank/DDBJ databases">
        <title>The genome of the soybean aphid Biotype 1, its phylome, world population structure and adaptation to the North American continent.</title>
        <authorList>
            <person name="Giordano R."/>
            <person name="Donthu R.K."/>
            <person name="Hernandez A.G."/>
            <person name="Wright C.L."/>
            <person name="Zimin A.V."/>
        </authorList>
    </citation>
    <scope>NUCLEOTIDE SEQUENCE [LARGE SCALE GENOMIC DNA]</scope>
    <source>
        <tissue evidence="1">Whole aphids</tissue>
    </source>
</reference>
<protein>
    <submittedName>
        <fullName evidence="1">Uncharacterized protein</fullName>
    </submittedName>
</protein>
<organism evidence="1 2">
    <name type="scientific">Aphis glycines</name>
    <name type="common">Soybean aphid</name>
    <dbReference type="NCBI Taxonomy" id="307491"/>
    <lineage>
        <taxon>Eukaryota</taxon>
        <taxon>Metazoa</taxon>
        <taxon>Ecdysozoa</taxon>
        <taxon>Arthropoda</taxon>
        <taxon>Hexapoda</taxon>
        <taxon>Insecta</taxon>
        <taxon>Pterygota</taxon>
        <taxon>Neoptera</taxon>
        <taxon>Paraneoptera</taxon>
        <taxon>Hemiptera</taxon>
        <taxon>Sternorrhyncha</taxon>
        <taxon>Aphidomorpha</taxon>
        <taxon>Aphidoidea</taxon>
        <taxon>Aphididae</taxon>
        <taxon>Aphidini</taxon>
        <taxon>Aphis</taxon>
        <taxon>Aphis</taxon>
    </lineage>
</organism>
<dbReference type="AlphaFoldDB" id="A0A6G0SUG5"/>
<evidence type="ECO:0000313" key="1">
    <source>
        <dbReference type="EMBL" id="KAE9522003.1"/>
    </source>
</evidence>
<gene>
    <name evidence="1" type="ORF">AGLY_017593</name>
</gene>
<accession>A0A6G0SUG5</accession>
<evidence type="ECO:0000313" key="2">
    <source>
        <dbReference type="Proteomes" id="UP000475862"/>
    </source>
</evidence>
<sequence length="213" mass="24029">MSAYYMRCDNGLALLTVLWGLKFKIYNSDSLDTEYTSKVDEDYNLLVHDKTKTIVQYKRVNRTEQMQTYDQIYLQKISFSFKKLPVQKSCFSFLLSCSAVGLCASTAQRIAVVVHEIVPKLLGLNIINSGQSTTLYLIHEQDNTFHYDLATIKNGLNNKWINRSYIVIQSFSIVQSNQGAGVTTLATGFEIFSITSVMIHGHIPVICFSGQGQ</sequence>
<keyword evidence="2" id="KW-1185">Reference proteome</keyword>
<name>A0A6G0SUG5_APHGL</name>
<proteinExistence type="predicted"/>
<dbReference type="EMBL" id="VYZN01001718">
    <property type="protein sequence ID" value="KAE9522003.1"/>
    <property type="molecule type" value="Genomic_DNA"/>
</dbReference>
<dbReference type="Proteomes" id="UP000475862">
    <property type="component" value="Unassembled WGS sequence"/>
</dbReference>
<comment type="caution">
    <text evidence="1">The sequence shown here is derived from an EMBL/GenBank/DDBJ whole genome shotgun (WGS) entry which is preliminary data.</text>
</comment>